<name>A0A6M8NP47_9BACT</name>
<protein>
    <submittedName>
        <fullName evidence="1">Uncharacterized protein</fullName>
    </submittedName>
</protein>
<accession>A0A6M8NP47</accession>
<dbReference type="EMBL" id="NXII01000005">
    <property type="protein sequence ID" value="RXI42000.1"/>
    <property type="molecule type" value="Genomic_DNA"/>
</dbReference>
<comment type="caution">
    <text evidence="1">The sequence shown here is derived from an EMBL/GenBank/DDBJ whole genome shotgun (WGS) entry which is preliminary data.</text>
</comment>
<keyword evidence="2" id="KW-1185">Reference proteome</keyword>
<organism evidence="1 2">
    <name type="scientific">Arcobacter cloacae</name>
    <dbReference type="NCBI Taxonomy" id="1054034"/>
    <lineage>
        <taxon>Bacteria</taxon>
        <taxon>Pseudomonadati</taxon>
        <taxon>Campylobacterota</taxon>
        <taxon>Epsilonproteobacteria</taxon>
        <taxon>Campylobacterales</taxon>
        <taxon>Arcobacteraceae</taxon>
        <taxon>Arcobacter</taxon>
    </lineage>
</organism>
<proteinExistence type="predicted"/>
<evidence type="ECO:0000313" key="1">
    <source>
        <dbReference type="EMBL" id="RXI42000.1"/>
    </source>
</evidence>
<reference evidence="1 2" key="1">
    <citation type="submission" date="2017-09" db="EMBL/GenBank/DDBJ databases">
        <title>Genomics of the genus Arcobacter.</title>
        <authorList>
            <person name="Perez-Cataluna A."/>
            <person name="Figueras M.J."/>
            <person name="Salas-Masso N."/>
        </authorList>
    </citation>
    <scope>NUCLEOTIDE SEQUENCE [LARGE SCALE GENOMIC DNA]</scope>
    <source>
        <strain evidence="1 2">CECT 7834</strain>
    </source>
</reference>
<dbReference type="Proteomes" id="UP000290378">
    <property type="component" value="Unassembled WGS sequence"/>
</dbReference>
<dbReference type="RefSeq" id="WP_129013220.1">
    <property type="nucleotide sequence ID" value="NZ_CBCSEI010000005.1"/>
</dbReference>
<gene>
    <name evidence="1" type="ORF">CP963_05410</name>
</gene>
<dbReference type="AlphaFoldDB" id="A0A6M8NP47"/>
<evidence type="ECO:0000313" key="2">
    <source>
        <dbReference type="Proteomes" id="UP000290378"/>
    </source>
</evidence>
<sequence length="131" mass="16086">MIDINNLQDIMPNEAIFIDYYKYIYLTIFFFLFFIVLIFLIKRFNKKEKIVFTKEQIAVKNLKNIDFNTPNQKQLLYDFTLFAKECQNEETKEKLDEILKEIEPFKYQKDEIILDENIKKRLKEYVDELVF</sequence>